<feature type="domain" description="Methyl-accepting transducer" evidence="8">
    <location>
        <begin position="278"/>
        <end position="423"/>
    </location>
</feature>
<evidence type="ECO:0000256" key="3">
    <source>
        <dbReference type="ARBA" id="ARBA00023136"/>
    </source>
</evidence>
<dbReference type="Pfam" id="PF00672">
    <property type="entry name" value="HAMP"/>
    <property type="match status" value="1"/>
</dbReference>
<dbReference type="Gene3D" id="6.10.340.10">
    <property type="match status" value="1"/>
</dbReference>
<dbReference type="SMART" id="SM00304">
    <property type="entry name" value="HAMP"/>
    <property type="match status" value="1"/>
</dbReference>
<proteinExistence type="inferred from homology"/>
<comment type="caution">
    <text evidence="10">The sequence shown here is derived from an EMBL/GenBank/DDBJ whole genome shotgun (WGS) entry which is preliminary data.</text>
</comment>
<comment type="subcellular location">
    <subcellularLocation>
        <location evidence="1">Cell membrane</location>
    </subcellularLocation>
</comment>
<comment type="similarity">
    <text evidence="5">Belongs to the methyl-accepting chemotaxis (MCP) protein family.</text>
</comment>
<feature type="transmembrane region" description="Helical" evidence="7">
    <location>
        <begin position="182"/>
        <end position="204"/>
    </location>
</feature>
<dbReference type="InterPro" id="IPR047347">
    <property type="entry name" value="YvaQ-like_sensor"/>
</dbReference>
<evidence type="ECO:0000256" key="4">
    <source>
        <dbReference type="ARBA" id="ARBA00023224"/>
    </source>
</evidence>
<dbReference type="InterPro" id="IPR003660">
    <property type="entry name" value="HAMP_dom"/>
</dbReference>
<evidence type="ECO:0000259" key="8">
    <source>
        <dbReference type="PROSITE" id="PS50111"/>
    </source>
</evidence>
<dbReference type="Proteomes" id="UP000518605">
    <property type="component" value="Unassembled WGS sequence"/>
</dbReference>
<dbReference type="PANTHER" id="PTHR32089">
    <property type="entry name" value="METHYL-ACCEPTING CHEMOTAXIS PROTEIN MCPB"/>
    <property type="match status" value="1"/>
</dbReference>
<evidence type="ECO:0000256" key="7">
    <source>
        <dbReference type="SAM" id="Phobius"/>
    </source>
</evidence>
<dbReference type="CDD" id="cd06225">
    <property type="entry name" value="HAMP"/>
    <property type="match status" value="1"/>
</dbReference>
<dbReference type="PROSITE" id="PS50111">
    <property type="entry name" value="CHEMOTAXIS_TRANSDUC_2"/>
    <property type="match status" value="1"/>
</dbReference>
<feature type="transmembrane region" description="Helical" evidence="7">
    <location>
        <begin position="12"/>
        <end position="33"/>
    </location>
</feature>
<dbReference type="GO" id="GO:0007165">
    <property type="term" value="P:signal transduction"/>
    <property type="evidence" value="ECO:0007669"/>
    <property type="project" value="UniProtKB-KW"/>
</dbReference>
<organism evidence="10 11">
    <name type="scientific">Paenibacillus endophyticus</name>
    <dbReference type="NCBI Taxonomy" id="1294268"/>
    <lineage>
        <taxon>Bacteria</taxon>
        <taxon>Bacillati</taxon>
        <taxon>Bacillota</taxon>
        <taxon>Bacilli</taxon>
        <taxon>Bacillales</taxon>
        <taxon>Paenibacillaceae</taxon>
        <taxon>Paenibacillus</taxon>
    </lineage>
</organism>
<evidence type="ECO:0000256" key="2">
    <source>
        <dbReference type="ARBA" id="ARBA00022475"/>
    </source>
</evidence>
<keyword evidence="3 7" id="KW-0472">Membrane</keyword>
<dbReference type="Gene3D" id="1.10.287.950">
    <property type="entry name" value="Methyl-accepting chemotaxis protein"/>
    <property type="match status" value="1"/>
</dbReference>
<dbReference type="EMBL" id="JACHXW010000036">
    <property type="protein sequence ID" value="MBB3156264.1"/>
    <property type="molecule type" value="Genomic_DNA"/>
</dbReference>
<reference evidence="10 11" key="1">
    <citation type="submission" date="2020-08" db="EMBL/GenBank/DDBJ databases">
        <title>Genomic Encyclopedia of Type Strains, Phase III (KMG-III): the genomes of soil and plant-associated and newly described type strains.</title>
        <authorList>
            <person name="Whitman W."/>
        </authorList>
    </citation>
    <scope>NUCLEOTIDE SEQUENCE [LARGE SCALE GENOMIC DNA]</scope>
    <source>
        <strain evidence="10 11">CECT 8234</strain>
    </source>
</reference>
<keyword evidence="11" id="KW-1185">Reference proteome</keyword>
<dbReference type="SUPFAM" id="SSF58104">
    <property type="entry name" value="Methyl-accepting chemotaxis protein (MCP) signaling domain"/>
    <property type="match status" value="1"/>
</dbReference>
<keyword evidence="4 6" id="KW-0807">Transducer</keyword>
<evidence type="ECO:0000256" key="1">
    <source>
        <dbReference type="ARBA" id="ARBA00004236"/>
    </source>
</evidence>
<evidence type="ECO:0000256" key="5">
    <source>
        <dbReference type="ARBA" id="ARBA00029447"/>
    </source>
</evidence>
<dbReference type="AlphaFoldDB" id="A0A7W5GDB9"/>
<accession>A0A7W5GDB9</accession>
<evidence type="ECO:0000259" key="9">
    <source>
        <dbReference type="PROSITE" id="PS50885"/>
    </source>
</evidence>
<dbReference type="Pfam" id="PF00015">
    <property type="entry name" value="MCPsignal"/>
    <property type="match status" value="1"/>
</dbReference>
<keyword evidence="7" id="KW-0812">Transmembrane</keyword>
<name>A0A7W5GDB9_9BACL</name>
<dbReference type="CDD" id="cd19411">
    <property type="entry name" value="MCP2201-like_sensor"/>
    <property type="match status" value="1"/>
</dbReference>
<dbReference type="InterPro" id="IPR004089">
    <property type="entry name" value="MCPsignal_dom"/>
</dbReference>
<keyword evidence="2" id="KW-1003">Cell membrane</keyword>
<feature type="domain" description="HAMP" evidence="9">
    <location>
        <begin position="206"/>
        <end position="259"/>
    </location>
</feature>
<evidence type="ECO:0000313" key="10">
    <source>
        <dbReference type="EMBL" id="MBB3156264.1"/>
    </source>
</evidence>
<keyword evidence="7" id="KW-1133">Transmembrane helix</keyword>
<dbReference type="GO" id="GO:0005886">
    <property type="term" value="C:plasma membrane"/>
    <property type="evidence" value="ECO:0007669"/>
    <property type="project" value="UniProtKB-SubCell"/>
</dbReference>
<sequence length="423" mass="45723">MRNLTISKKLLGGFISVLILLAIIMTINLVQLISLNHTYTELIEDRTKKMLQVKDMVIAVKSEQIAVRVYAMLGDETSLKGITSSHETYMTISKQLTAAVKTADMIEMLKQSDAAENEYFELAKEVSELKKQNKEQEFTALLSNQGRAIIARFEKILTDMEAYQQSLLDRSQAQASKQVEDVISLVIILGIITLILGLAIAILIGRLISKPITELAKAAEKIATGDLTGKPIMMKSNDELGMLSSSFNMMANNLRALIVRVGSSSEQVAASSEELSASAEQTSLVTEQIAITIQEVATGVDRQVTLAHEGFQTIHEMAIGFQQIAANTQSVSAKAAEASEKAISGNESIQTAVAQMNAINDTVSGLAEVISELDGKSNQINNIVGVITELSAQTNLLSLNAAIEAARLRGCRHRGTEAVPAIF</sequence>
<evidence type="ECO:0000256" key="6">
    <source>
        <dbReference type="PROSITE-ProRule" id="PRU00284"/>
    </source>
</evidence>
<dbReference type="PANTHER" id="PTHR32089:SF112">
    <property type="entry name" value="LYSOZYME-LIKE PROTEIN-RELATED"/>
    <property type="match status" value="1"/>
</dbReference>
<evidence type="ECO:0000313" key="11">
    <source>
        <dbReference type="Proteomes" id="UP000518605"/>
    </source>
</evidence>
<protein>
    <submittedName>
        <fullName evidence="10">Methyl-accepting chemotaxis protein</fullName>
    </submittedName>
</protein>
<gene>
    <name evidence="10" type="ORF">FHS16_006386</name>
</gene>
<dbReference type="PROSITE" id="PS50885">
    <property type="entry name" value="HAMP"/>
    <property type="match status" value="1"/>
</dbReference>